<dbReference type="CDD" id="cd02696">
    <property type="entry name" value="MurNAc-LAA"/>
    <property type="match status" value="1"/>
</dbReference>
<dbReference type="EMBL" id="CYZV01000037">
    <property type="protein sequence ID" value="CUO65302.1"/>
    <property type="molecule type" value="Genomic_DNA"/>
</dbReference>
<feature type="domain" description="MurNAc-LAA" evidence="1">
    <location>
        <begin position="62"/>
        <end position="169"/>
    </location>
</feature>
<dbReference type="PANTHER" id="PTHR30404:SF8">
    <property type="entry name" value="AUTOLYSIN PH-RELATED"/>
    <property type="match status" value="1"/>
</dbReference>
<dbReference type="Pfam" id="PF01520">
    <property type="entry name" value="Amidase_3"/>
    <property type="match status" value="1"/>
</dbReference>
<keyword evidence="2" id="KW-0378">Hydrolase</keyword>
<evidence type="ECO:0000259" key="1">
    <source>
        <dbReference type="SMART" id="SM00646"/>
    </source>
</evidence>
<accession>A0A174GRH6</accession>
<organism evidence="2 3">
    <name type="scientific">Clostridium disporicum</name>
    <dbReference type="NCBI Taxonomy" id="84024"/>
    <lineage>
        <taxon>Bacteria</taxon>
        <taxon>Bacillati</taxon>
        <taxon>Bacillota</taxon>
        <taxon>Clostridia</taxon>
        <taxon>Eubacteriales</taxon>
        <taxon>Clostridiaceae</taxon>
        <taxon>Clostridium</taxon>
    </lineage>
</organism>
<dbReference type="SMART" id="SM00646">
    <property type="entry name" value="Ami_3"/>
    <property type="match status" value="1"/>
</dbReference>
<dbReference type="AlphaFoldDB" id="A0A174GRH6"/>
<name>A0A174GRH6_9CLOT</name>
<sequence>MKVAVRGGHCPKVPGARGILDELIEDRKVKDALIKYSKQLGNEVLDVTPPDSTSSSDLSYGVNKANNWGADLFVSIHFNKAYDSYNGALGSEVCVYSNYDIAQRVVNALGELGFRNRGQKIRTNLYELRNTNMKSMIVETCFVEATEDVALYRKLGSDAIGKAIAEAISNKKINEYKKVHVREYLNIKPFNAGFGIYKDDSSWELWNRIAYLGCPISAIVLDNPSKNVYKVKDCRYGFEGYCYIEENNNTTFTSYQAYAEKEESKEVLFKIIADGVQVTDLCKAKWIPDMIEEQLKKGVKDIKILECN</sequence>
<dbReference type="GO" id="GO:0008745">
    <property type="term" value="F:N-acetylmuramoyl-L-alanine amidase activity"/>
    <property type="evidence" value="ECO:0007669"/>
    <property type="project" value="UniProtKB-EC"/>
</dbReference>
<dbReference type="InterPro" id="IPR002508">
    <property type="entry name" value="MurNAc-LAA_cat"/>
</dbReference>
<dbReference type="Proteomes" id="UP000095558">
    <property type="component" value="Unassembled WGS sequence"/>
</dbReference>
<protein>
    <submittedName>
        <fullName evidence="2">Peptidoglycan hydrolase</fullName>
        <ecNumber evidence="2">3.5.1.28</ecNumber>
    </submittedName>
</protein>
<dbReference type="GO" id="GO:0009253">
    <property type="term" value="P:peptidoglycan catabolic process"/>
    <property type="evidence" value="ECO:0007669"/>
    <property type="project" value="InterPro"/>
</dbReference>
<dbReference type="SUPFAM" id="SSF53187">
    <property type="entry name" value="Zn-dependent exopeptidases"/>
    <property type="match status" value="1"/>
</dbReference>
<gene>
    <name evidence="2" type="primary">cwlC</name>
    <name evidence="2" type="ORF">ERS852470_02963</name>
</gene>
<dbReference type="InterPro" id="IPR050695">
    <property type="entry name" value="N-acetylmuramoyl_amidase_3"/>
</dbReference>
<dbReference type="PANTHER" id="PTHR30404">
    <property type="entry name" value="N-ACETYLMURAMOYL-L-ALANINE AMIDASE"/>
    <property type="match status" value="1"/>
</dbReference>
<dbReference type="RefSeq" id="WP_055277652.1">
    <property type="nucleotide sequence ID" value="NZ_CYZV01000037.1"/>
</dbReference>
<evidence type="ECO:0000313" key="3">
    <source>
        <dbReference type="Proteomes" id="UP000095558"/>
    </source>
</evidence>
<dbReference type="GO" id="GO:0030288">
    <property type="term" value="C:outer membrane-bounded periplasmic space"/>
    <property type="evidence" value="ECO:0007669"/>
    <property type="project" value="TreeGrafter"/>
</dbReference>
<reference evidence="2 3" key="1">
    <citation type="submission" date="2015-09" db="EMBL/GenBank/DDBJ databases">
        <authorList>
            <consortium name="Pathogen Informatics"/>
        </authorList>
    </citation>
    <scope>NUCLEOTIDE SEQUENCE [LARGE SCALE GENOMIC DNA]</scope>
    <source>
        <strain evidence="2 3">2789STDY5834855</strain>
    </source>
</reference>
<dbReference type="Gene3D" id="3.40.630.40">
    <property type="entry name" value="Zn-dependent exopeptidases"/>
    <property type="match status" value="1"/>
</dbReference>
<dbReference type="OrthoDB" id="5344211at2"/>
<evidence type="ECO:0000313" key="2">
    <source>
        <dbReference type="EMBL" id="CUO65302.1"/>
    </source>
</evidence>
<dbReference type="EC" id="3.5.1.28" evidence="2"/>
<proteinExistence type="predicted"/>